<dbReference type="Gene3D" id="3.10.10.10">
    <property type="entry name" value="HIV Type 1 Reverse Transcriptase, subunit A, domain 1"/>
    <property type="match status" value="1"/>
</dbReference>
<organism evidence="7 8">
    <name type="scientific">Haemonchus contortus</name>
    <name type="common">Barber pole worm</name>
    <dbReference type="NCBI Taxonomy" id="6289"/>
    <lineage>
        <taxon>Eukaryota</taxon>
        <taxon>Metazoa</taxon>
        <taxon>Ecdysozoa</taxon>
        <taxon>Nematoda</taxon>
        <taxon>Chromadorea</taxon>
        <taxon>Rhabditida</taxon>
        <taxon>Rhabditina</taxon>
        <taxon>Rhabditomorpha</taxon>
        <taxon>Strongyloidea</taxon>
        <taxon>Trichostrongylidae</taxon>
        <taxon>Haemonchus</taxon>
    </lineage>
</organism>
<dbReference type="AlphaFoldDB" id="A0A7I4Y1X6"/>
<dbReference type="Proteomes" id="UP000025227">
    <property type="component" value="Unplaced"/>
</dbReference>
<keyword evidence="4" id="KW-0695">RNA-directed DNA polymerase</keyword>
<reference evidence="8" key="1">
    <citation type="submission" date="2020-12" db="UniProtKB">
        <authorList>
            <consortium name="WormBaseParasite"/>
        </authorList>
    </citation>
    <scope>IDENTIFICATION</scope>
    <source>
        <strain evidence="8">MHco3</strain>
    </source>
</reference>
<dbReference type="GO" id="GO:0004519">
    <property type="term" value="F:endonuclease activity"/>
    <property type="evidence" value="ECO:0007669"/>
    <property type="project" value="UniProtKB-KW"/>
</dbReference>
<dbReference type="InterPro" id="IPR000477">
    <property type="entry name" value="RT_dom"/>
</dbReference>
<dbReference type="FunFam" id="3.10.20.370:FF:000001">
    <property type="entry name" value="Retrovirus-related Pol polyprotein from transposon 17.6-like protein"/>
    <property type="match status" value="1"/>
</dbReference>
<keyword evidence="3" id="KW-0255">Endonuclease</keyword>
<dbReference type="OrthoDB" id="5850908at2759"/>
<sequence length="408" mass="47010">MGRTHRCSQEEERADSLMRRFFNRIERCPAVAQHPLPTTEEVFTKLNGGQFFSQIDLADAYLQIEVESRSKEMLTINAHRGLYRYNRLPFGVKSAPGIFQQIMDSMICGLQGVAPYLDDIIVTGHTYEEHCRNLETLLNRISEYGFHVRLVKCHFLMPMVRYLGFILDKDGRRPDPEKIEAVRQMPVPWNVAEVRSFLGMISYYGSFVAEMRQIRAPLDELLKKNVPSRWTSKCDEAFKRAKEVLSSDLLLTHFDPSLEIIVAADASDYGIGAVILHKMPDRTEKAICHASRSLTTAEKNYGQIEKEGLALIFAVRKFYRYIYGRQFKLLTDHKPLLHIFGPKKMVPIYTANRLQRWKLILMGYDFSLIYRSTTEFGKADASSRLIPAKPNQTEDVVMAKIEQDIRSV</sequence>
<keyword evidence="3" id="KW-0378">Hydrolase</keyword>
<dbReference type="PANTHER" id="PTHR37984:SF5">
    <property type="entry name" value="PROTEIN NYNRIN-LIKE"/>
    <property type="match status" value="1"/>
</dbReference>
<evidence type="ECO:0000313" key="7">
    <source>
        <dbReference type="Proteomes" id="UP000025227"/>
    </source>
</evidence>
<accession>A0A7I4Y1X6</accession>
<dbReference type="InterPro" id="IPR043502">
    <property type="entry name" value="DNA/RNA_pol_sf"/>
</dbReference>
<dbReference type="SUPFAM" id="SSF56672">
    <property type="entry name" value="DNA/RNA polymerases"/>
    <property type="match status" value="1"/>
</dbReference>
<evidence type="ECO:0000256" key="1">
    <source>
        <dbReference type="ARBA" id="ARBA00012493"/>
    </source>
</evidence>
<evidence type="ECO:0000256" key="5">
    <source>
        <dbReference type="ARBA" id="ARBA00023268"/>
    </source>
</evidence>
<dbReference type="CDD" id="cd01647">
    <property type="entry name" value="RT_LTR"/>
    <property type="match status" value="1"/>
</dbReference>
<dbReference type="FunFam" id="3.30.70.270:FF:000020">
    <property type="entry name" value="Transposon Tf2-6 polyprotein-like Protein"/>
    <property type="match status" value="1"/>
</dbReference>
<dbReference type="Gene3D" id="3.30.70.270">
    <property type="match status" value="2"/>
</dbReference>
<keyword evidence="4" id="KW-0548">Nucleotidyltransferase</keyword>
<dbReference type="InterPro" id="IPR050951">
    <property type="entry name" value="Retrovirus_Pol_polyprotein"/>
</dbReference>
<proteinExistence type="predicted"/>
<keyword evidence="2" id="KW-0540">Nuclease</keyword>
<dbReference type="Pfam" id="PF00078">
    <property type="entry name" value="RVT_1"/>
    <property type="match status" value="1"/>
</dbReference>
<dbReference type="CDD" id="cd09274">
    <property type="entry name" value="RNase_HI_RT_Ty3"/>
    <property type="match status" value="1"/>
</dbReference>
<keyword evidence="4" id="KW-0808">Transferase</keyword>
<dbReference type="PANTHER" id="PTHR37984">
    <property type="entry name" value="PROTEIN CBG26694"/>
    <property type="match status" value="1"/>
</dbReference>
<dbReference type="InterPro" id="IPR041577">
    <property type="entry name" value="RT_RNaseH_2"/>
</dbReference>
<dbReference type="WBParaSite" id="HCON_00040650-00001">
    <property type="protein sequence ID" value="HCON_00040650-00001"/>
    <property type="gene ID" value="HCON_00040650"/>
</dbReference>
<dbReference type="GO" id="GO:0003964">
    <property type="term" value="F:RNA-directed DNA polymerase activity"/>
    <property type="evidence" value="ECO:0007669"/>
    <property type="project" value="UniProtKB-KW"/>
</dbReference>
<feature type="domain" description="Reverse transcriptase" evidence="6">
    <location>
        <begin position="1"/>
        <end position="167"/>
    </location>
</feature>
<keyword evidence="5" id="KW-0511">Multifunctional enzyme</keyword>
<dbReference type="InterPro" id="IPR043128">
    <property type="entry name" value="Rev_trsase/Diguanyl_cyclase"/>
</dbReference>
<dbReference type="EC" id="2.7.7.49" evidence="1"/>
<dbReference type="OMA" id="ANGEECP"/>
<keyword evidence="7" id="KW-1185">Reference proteome</keyword>
<evidence type="ECO:0000256" key="2">
    <source>
        <dbReference type="ARBA" id="ARBA00022722"/>
    </source>
</evidence>
<protein>
    <recommendedName>
        <fullName evidence="1">RNA-directed DNA polymerase</fullName>
        <ecNumber evidence="1">2.7.7.49</ecNumber>
    </recommendedName>
</protein>
<dbReference type="PROSITE" id="PS50878">
    <property type="entry name" value="RT_POL"/>
    <property type="match status" value="1"/>
</dbReference>
<evidence type="ECO:0000313" key="8">
    <source>
        <dbReference type="WBParaSite" id="HCON_00040650-00001"/>
    </source>
</evidence>
<evidence type="ECO:0000256" key="3">
    <source>
        <dbReference type="ARBA" id="ARBA00022759"/>
    </source>
</evidence>
<evidence type="ECO:0000256" key="4">
    <source>
        <dbReference type="ARBA" id="ARBA00022918"/>
    </source>
</evidence>
<dbReference type="Pfam" id="PF17919">
    <property type="entry name" value="RT_RNaseH_2"/>
    <property type="match status" value="1"/>
</dbReference>
<name>A0A7I4Y1X6_HAECO</name>
<evidence type="ECO:0000259" key="6">
    <source>
        <dbReference type="PROSITE" id="PS50878"/>
    </source>
</evidence>